<dbReference type="EMBL" id="CAXHTA020000010">
    <property type="protein sequence ID" value="CAL5224049.1"/>
    <property type="molecule type" value="Genomic_DNA"/>
</dbReference>
<accession>A0ABP1FVX6</accession>
<dbReference type="PANTHER" id="PTHR46656:SF3">
    <property type="entry name" value="PUTATIVE-RELATED"/>
    <property type="match status" value="1"/>
</dbReference>
<organism evidence="3 4">
    <name type="scientific">Coccomyxa viridis</name>
    <dbReference type="NCBI Taxonomy" id="1274662"/>
    <lineage>
        <taxon>Eukaryota</taxon>
        <taxon>Viridiplantae</taxon>
        <taxon>Chlorophyta</taxon>
        <taxon>core chlorophytes</taxon>
        <taxon>Trebouxiophyceae</taxon>
        <taxon>Trebouxiophyceae incertae sedis</taxon>
        <taxon>Coccomyxaceae</taxon>
        <taxon>Coccomyxa</taxon>
    </lineage>
</organism>
<evidence type="ECO:0000259" key="2">
    <source>
        <dbReference type="Pfam" id="PF00534"/>
    </source>
</evidence>
<evidence type="ECO:0000313" key="3">
    <source>
        <dbReference type="EMBL" id="CAL5224049.1"/>
    </source>
</evidence>
<gene>
    <name evidence="3" type="primary">g6674</name>
    <name evidence="3" type="ORF">VP750_LOCUS5708</name>
</gene>
<sequence>MAMAHGLPIVSTPTHHALELLYNSKGLLVHYDDNGAALADTLNALLNSGSLRSMMYAQLISEGNTTLLGEDPFTNAPPMEPSASWHGQAIKFLNGHELSAGSLPQSFQKGRTHALFIDIDIQVNAAVSNSGELTSLGISMRQWWLMMNNHVGIDVEFDPAEVSDGIWPNDSELSIDLENMSIVVQSQNAEVHAKLMPGSLVELEIILKDRFAVPKGLLGHSYSNPLDLPRPQEKQPSDTDIGMQWVLQDENLFSRNAPGQKWEFKFQSFIQSNIRLLPEHRLQRGTYDGQRQQGQLTIPFRMEADVFGNSGIAQVNQRYWLQLRRGVELHGRHYTFDVCLVPQYLPKEENVQEMGVLEHLIYVAYRGQGKCIDEPPVTTRWPGILFRFQWPPNFMQPPAGYRYIHQQAFEFDGIPKAWLQPMNDVVDELWVPSRFNRDIFVGDGVNGSKVKVLPHGIELTKYQPVTRPVQLPLNKSSVFLFNGGLLPRKGIDILLQAYTEAFKPSDDVALVVHSSYGDHFWEHELQDAMRNSSGPAVFFFQTSLSHAEMLRLYRSASVYVSPFRSEGFGLGTLEALALGLQVLITDSGPAQMQGLD</sequence>
<dbReference type="Gene3D" id="3.40.50.2000">
    <property type="entry name" value="Glycogen Phosphorylase B"/>
    <property type="match status" value="2"/>
</dbReference>
<keyword evidence="1" id="KW-0808">Transferase</keyword>
<dbReference type="SUPFAM" id="SSF53756">
    <property type="entry name" value="UDP-Glycosyltransferase/glycogen phosphorylase"/>
    <property type="match status" value="2"/>
</dbReference>
<name>A0ABP1FVX6_9CHLO</name>
<reference evidence="3 4" key="1">
    <citation type="submission" date="2024-06" db="EMBL/GenBank/DDBJ databases">
        <authorList>
            <person name="Kraege A."/>
            <person name="Thomma B."/>
        </authorList>
    </citation>
    <scope>NUCLEOTIDE SEQUENCE [LARGE SCALE GENOMIC DNA]</scope>
</reference>
<proteinExistence type="predicted"/>
<evidence type="ECO:0000313" key="4">
    <source>
        <dbReference type="Proteomes" id="UP001497392"/>
    </source>
</evidence>
<keyword evidence="1" id="KW-0328">Glycosyltransferase</keyword>
<evidence type="ECO:0000256" key="1">
    <source>
        <dbReference type="ARBA" id="ARBA00022676"/>
    </source>
</evidence>
<comment type="caution">
    <text evidence="3">The sequence shown here is derived from an EMBL/GenBank/DDBJ whole genome shotgun (WGS) entry which is preliminary data.</text>
</comment>
<dbReference type="Pfam" id="PF00534">
    <property type="entry name" value="Glycos_transf_1"/>
    <property type="match status" value="1"/>
</dbReference>
<keyword evidence="4" id="KW-1185">Reference proteome</keyword>
<dbReference type="PANTHER" id="PTHR46656">
    <property type="entry name" value="PUTATIVE-RELATED"/>
    <property type="match status" value="1"/>
</dbReference>
<dbReference type="CDD" id="cd03801">
    <property type="entry name" value="GT4_PimA-like"/>
    <property type="match status" value="1"/>
</dbReference>
<protein>
    <submittedName>
        <fullName evidence="3">G6674 protein</fullName>
    </submittedName>
</protein>
<dbReference type="Proteomes" id="UP001497392">
    <property type="component" value="Unassembled WGS sequence"/>
</dbReference>
<dbReference type="InterPro" id="IPR001296">
    <property type="entry name" value="Glyco_trans_1"/>
</dbReference>
<feature type="domain" description="Glycosyl transferase family 1" evidence="2">
    <location>
        <begin position="474"/>
        <end position="590"/>
    </location>
</feature>